<protein>
    <recommendedName>
        <fullName evidence="5">Sporulation-specific protein SPO7</fullName>
    </recommendedName>
</protein>
<feature type="transmembrane region" description="Helical" evidence="2">
    <location>
        <begin position="213"/>
        <end position="233"/>
    </location>
</feature>
<keyword evidence="2" id="KW-0472">Membrane</keyword>
<gene>
    <name evidence="3" type="ORF">WICMUC_002787</name>
</gene>
<keyword evidence="2" id="KW-1133">Transmembrane helix</keyword>
<feature type="region of interest" description="Disordered" evidence="1">
    <location>
        <begin position="97"/>
        <end position="182"/>
    </location>
</feature>
<dbReference type="EMBL" id="JAEUBF010000781">
    <property type="protein sequence ID" value="KAH3675131.1"/>
    <property type="molecule type" value="Genomic_DNA"/>
</dbReference>
<feature type="region of interest" description="Disordered" evidence="1">
    <location>
        <begin position="1"/>
        <end position="85"/>
    </location>
</feature>
<sequence>MAENINLASPRLTFTEDDTVPSNEVQNKTREKPRSNSPTSKFQESNEEYEEEEQQAIGTPEHMGLDGDLPSPRSPPRSPRMTNEPSPLLLAVSEEGGDEITPVTSRDEDLVIYPDSDAGSSIRDTGRQEKKTLNGNIDNSNQGKTSKSIPSQIIKRRRRSDVSEGSNRSLRSTPSLTKESKNSQTVKIFRNLLILEQSLRNQQREQKDLRRQYTAFLAILAGLFAFASYCLFIDTQKPPSPFLKLTLRFLLFFILVTFGLFYLGGDYHRTLVIPRKFFNSTNKGLRQLNLRLVKVHITYSDTFIDYSRTFLRVIVGMIHATINHSGPFKSSTISNWIIEKLKGLEVRAQPRVGATEVKLVLNPRIFNSEIREAWELYRDEFWAKEGAKSRHLKGTEVSSINNAKFTNDSHLKSLINHQVLNKDSLLEKHRKERKDRKKGKADEKQSLKQRKNSSVSRSIDATLKTTDSVDSKNLASQKYLSPSASPSISPISSVNQN</sequence>
<feature type="region of interest" description="Disordered" evidence="1">
    <location>
        <begin position="429"/>
        <end position="497"/>
    </location>
</feature>
<name>A0A9P8PN72_9ASCO</name>
<dbReference type="GO" id="GO:0019888">
    <property type="term" value="F:protein phosphatase regulator activity"/>
    <property type="evidence" value="ECO:0007669"/>
    <property type="project" value="InterPro"/>
</dbReference>
<dbReference type="GO" id="GO:0071595">
    <property type="term" value="C:Nem1-Spo7 phosphatase complex"/>
    <property type="evidence" value="ECO:0007669"/>
    <property type="project" value="TreeGrafter"/>
</dbReference>
<dbReference type="Pfam" id="PF03907">
    <property type="entry name" value="Spo7"/>
    <property type="match status" value="1"/>
</dbReference>
<dbReference type="PANTHER" id="PTHR28249:SF1">
    <property type="entry name" value="SPORULATION-SPECIFIC PROTEIN SPO7"/>
    <property type="match status" value="1"/>
</dbReference>
<reference evidence="3" key="1">
    <citation type="journal article" date="2021" name="Open Biol.">
        <title>Shared evolutionary footprints suggest mitochondrial oxidative damage underlies multiple complex I losses in fungi.</title>
        <authorList>
            <person name="Schikora-Tamarit M.A."/>
            <person name="Marcet-Houben M."/>
            <person name="Nosek J."/>
            <person name="Gabaldon T."/>
        </authorList>
    </citation>
    <scope>NUCLEOTIDE SEQUENCE</scope>
    <source>
        <strain evidence="3">CBS6341</strain>
    </source>
</reference>
<reference evidence="3" key="2">
    <citation type="submission" date="2021-01" db="EMBL/GenBank/DDBJ databases">
        <authorList>
            <person name="Schikora-Tamarit M.A."/>
        </authorList>
    </citation>
    <scope>NUCLEOTIDE SEQUENCE</scope>
    <source>
        <strain evidence="3">CBS6341</strain>
    </source>
</reference>
<dbReference type="OrthoDB" id="5599171at2759"/>
<organism evidence="3 4">
    <name type="scientific">Wickerhamomyces mucosus</name>
    <dbReference type="NCBI Taxonomy" id="1378264"/>
    <lineage>
        <taxon>Eukaryota</taxon>
        <taxon>Fungi</taxon>
        <taxon>Dikarya</taxon>
        <taxon>Ascomycota</taxon>
        <taxon>Saccharomycotina</taxon>
        <taxon>Saccharomycetes</taxon>
        <taxon>Phaffomycetales</taxon>
        <taxon>Wickerhamomycetaceae</taxon>
        <taxon>Wickerhamomyces</taxon>
    </lineage>
</organism>
<dbReference type="AlphaFoldDB" id="A0A9P8PN72"/>
<dbReference type="InterPro" id="IPR005605">
    <property type="entry name" value="Spo7"/>
</dbReference>
<comment type="caution">
    <text evidence="3">The sequence shown here is derived from an EMBL/GenBank/DDBJ whole genome shotgun (WGS) entry which is preliminary data.</text>
</comment>
<feature type="transmembrane region" description="Helical" evidence="2">
    <location>
        <begin position="245"/>
        <end position="265"/>
    </location>
</feature>
<proteinExistence type="predicted"/>
<keyword evidence="4" id="KW-1185">Reference proteome</keyword>
<evidence type="ECO:0000256" key="2">
    <source>
        <dbReference type="SAM" id="Phobius"/>
    </source>
</evidence>
<accession>A0A9P8PN72</accession>
<evidence type="ECO:0000256" key="1">
    <source>
        <dbReference type="SAM" id="MobiDB-lite"/>
    </source>
</evidence>
<dbReference type="PANTHER" id="PTHR28249">
    <property type="entry name" value="SPORULATION-SPECIFIC PROTEIN SPO7"/>
    <property type="match status" value="1"/>
</dbReference>
<keyword evidence="2" id="KW-0812">Transmembrane</keyword>
<feature type="compositionally biased region" description="Basic residues" evidence="1">
    <location>
        <begin position="430"/>
        <end position="439"/>
    </location>
</feature>
<feature type="compositionally biased region" description="Polar residues" evidence="1">
    <location>
        <begin position="163"/>
        <end position="182"/>
    </location>
</feature>
<feature type="compositionally biased region" description="Polar residues" evidence="1">
    <location>
        <begin position="452"/>
        <end position="480"/>
    </location>
</feature>
<evidence type="ECO:0000313" key="4">
    <source>
        <dbReference type="Proteomes" id="UP000769528"/>
    </source>
</evidence>
<evidence type="ECO:0000313" key="3">
    <source>
        <dbReference type="EMBL" id="KAH3675131.1"/>
    </source>
</evidence>
<dbReference type="GO" id="GO:0006998">
    <property type="term" value="P:nuclear envelope organization"/>
    <property type="evidence" value="ECO:0007669"/>
    <property type="project" value="TreeGrafter"/>
</dbReference>
<dbReference type="Proteomes" id="UP000769528">
    <property type="component" value="Unassembled WGS sequence"/>
</dbReference>
<evidence type="ECO:0008006" key="5">
    <source>
        <dbReference type="Google" id="ProtNLM"/>
    </source>
</evidence>
<dbReference type="GO" id="GO:0004721">
    <property type="term" value="F:phosphoprotein phosphatase activity"/>
    <property type="evidence" value="ECO:0007669"/>
    <property type="project" value="TreeGrafter"/>
</dbReference>
<feature type="compositionally biased region" description="Polar residues" evidence="1">
    <location>
        <begin position="133"/>
        <end position="151"/>
    </location>
</feature>
<feature type="compositionally biased region" description="Acidic residues" evidence="1">
    <location>
        <begin position="45"/>
        <end position="54"/>
    </location>
</feature>
<feature type="compositionally biased region" description="Low complexity" evidence="1">
    <location>
        <begin position="481"/>
        <end position="497"/>
    </location>
</feature>